<keyword evidence="1" id="KW-0238">DNA-binding</keyword>
<dbReference type="Gene3D" id="1.10.260.40">
    <property type="entry name" value="lambda repressor-like DNA-binding domains"/>
    <property type="match status" value="1"/>
</dbReference>
<dbReference type="RefSeq" id="WP_281814151.1">
    <property type="nucleotide sequence ID" value="NZ_BRLB01000002.1"/>
</dbReference>
<dbReference type="InterPro" id="IPR010982">
    <property type="entry name" value="Lambda_DNA-bd_dom_sf"/>
</dbReference>
<dbReference type="GO" id="GO:0003677">
    <property type="term" value="F:DNA binding"/>
    <property type="evidence" value="ECO:0007669"/>
    <property type="project" value="UniProtKB-KW"/>
</dbReference>
<proteinExistence type="predicted"/>
<keyword evidence="4" id="KW-1185">Reference proteome</keyword>
<organism evidence="3 4">
    <name type="scientific">Vallitalea longa</name>
    <dbReference type="NCBI Taxonomy" id="2936439"/>
    <lineage>
        <taxon>Bacteria</taxon>
        <taxon>Bacillati</taxon>
        <taxon>Bacillota</taxon>
        <taxon>Clostridia</taxon>
        <taxon>Lachnospirales</taxon>
        <taxon>Vallitaleaceae</taxon>
        <taxon>Vallitalea</taxon>
    </lineage>
</organism>
<evidence type="ECO:0000256" key="1">
    <source>
        <dbReference type="ARBA" id="ARBA00023125"/>
    </source>
</evidence>
<dbReference type="AlphaFoldDB" id="A0A9W5YAQ9"/>
<dbReference type="CDD" id="cd00093">
    <property type="entry name" value="HTH_XRE"/>
    <property type="match status" value="1"/>
</dbReference>
<dbReference type="EMBL" id="BRLB01000002">
    <property type="protein sequence ID" value="GKX29051.1"/>
    <property type="molecule type" value="Genomic_DNA"/>
</dbReference>
<dbReference type="SMART" id="SM00530">
    <property type="entry name" value="HTH_XRE"/>
    <property type="match status" value="1"/>
</dbReference>
<accession>A0A9W5YAQ9</accession>
<feature type="domain" description="HTH cro/C1-type" evidence="2">
    <location>
        <begin position="7"/>
        <end position="61"/>
    </location>
</feature>
<dbReference type="InterPro" id="IPR050807">
    <property type="entry name" value="TransReg_Diox_bact_type"/>
</dbReference>
<name>A0A9W5YAQ9_9FIRM</name>
<reference evidence="3" key="1">
    <citation type="submission" date="2022-06" db="EMBL/GenBank/DDBJ databases">
        <title>Vallitalea longa sp. nov., an anaerobic bacterium isolated from marine sediment.</title>
        <authorList>
            <person name="Hirano S."/>
            <person name="Terahara T."/>
            <person name="Mori K."/>
            <person name="Hamada M."/>
            <person name="Matsumoto R."/>
            <person name="Kobayashi T."/>
        </authorList>
    </citation>
    <scope>NUCLEOTIDE SEQUENCE</scope>
    <source>
        <strain evidence="3">SH18-1</strain>
    </source>
</reference>
<dbReference type="InterPro" id="IPR001387">
    <property type="entry name" value="Cro/C1-type_HTH"/>
</dbReference>
<evidence type="ECO:0000313" key="4">
    <source>
        <dbReference type="Proteomes" id="UP001144256"/>
    </source>
</evidence>
<evidence type="ECO:0000259" key="2">
    <source>
        <dbReference type="PROSITE" id="PS50943"/>
    </source>
</evidence>
<dbReference type="PROSITE" id="PS50943">
    <property type="entry name" value="HTH_CROC1"/>
    <property type="match status" value="1"/>
</dbReference>
<gene>
    <name evidence="3" type="ORF">SH1V18_15310</name>
</gene>
<dbReference type="GO" id="GO:0003700">
    <property type="term" value="F:DNA-binding transcription factor activity"/>
    <property type="evidence" value="ECO:0007669"/>
    <property type="project" value="TreeGrafter"/>
</dbReference>
<comment type="caution">
    <text evidence="3">The sequence shown here is derived from an EMBL/GenBank/DDBJ whole genome shotgun (WGS) entry which is preliminary data.</text>
</comment>
<dbReference type="Proteomes" id="UP001144256">
    <property type="component" value="Unassembled WGS sequence"/>
</dbReference>
<dbReference type="PANTHER" id="PTHR46797">
    <property type="entry name" value="HTH-TYPE TRANSCRIPTIONAL REGULATOR"/>
    <property type="match status" value="1"/>
</dbReference>
<dbReference type="PANTHER" id="PTHR46797:SF2">
    <property type="entry name" value="TRANSCRIPTIONAL REGULATOR"/>
    <property type="match status" value="1"/>
</dbReference>
<protein>
    <recommendedName>
        <fullName evidence="2">HTH cro/C1-type domain-containing protein</fullName>
    </recommendedName>
</protein>
<dbReference type="Pfam" id="PF01381">
    <property type="entry name" value="HTH_3"/>
    <property type="match status" value="1"/>
</dbReference>
<sequence length="98" mass="11069">MNIGNRIKQLRKTKNMTGNHLADLTGISQSIISRYERNVIEPPISSLKIICDAFGISLSQFFMTESNPIMLQELVDCAIQLPDEKVEALIQVAKYMKN</sequence>
<dbReference type="GO" id="GO:0005829">
    <property type="term" value="C:cytosol"/>
    <property type="evidence" value="ECO:0007669"/>
    <property type="project" value="TreeGrafter"/>
</dbReference>
<evidence type="ECO:0000313" key="3">
    <source>
        <dbReference type="EMBL" id="GKX29051.1"/>
    </source>
</evidence>
<dbReference type="SUPFAM" id="SSF47413">
    <property type="entry name" value="lambda repressor-like DNA-binding domains"/>
    <property type="match status" value="1"/>
</dbReference>